<gene>
    <name evidence="1" type="ORF">G6F51_013904</name>
</gene>
<protein>
    <submittedName>
        <fullName evidence="1">Uncharacterized protein</fullName>
    </submittedName>
</protein>
<reference evidence="1" key="1">
    <citation type="journal article" date="2020" name="Microb. Genom.">
        <title>Genetic diversity of clinical and environmental Mucorales isolates obtained from an investigation of mucormycosis cases among solid organ transplant recipients.</title>
        <authorList>
            <person name="Nguyen M.H."/>
            <person name="Kaul D."/>
            <person name="Muto C."/>
            <person name="Cheng S.J."/>
            <person name="Richter R.A."/>
            <person name="Bruno V.M."/>
            <person name="Liu G."/>
            <person name="Beyhan S."/>
            <person name="Sundermann A.J."/>
            <person name="Mounaud S."/>
            <person name="Pasculle A.W."/>
            <person name="Nierman W.C."/>
            <person name="Driscoll E."/>
            <person name="Cumbie R."/>
            <person name="Clancy C.J."/>
            <person name="Dupont C.L."/>
        </authorList>
    </citation>
    <scope>NUCLEOTIDE SEQUENCE</scope>
    <source>
        <strain evidence="1">GL16</strain>
    </source>
</reference>
<organism evidence="1 2">
    <name type="scientific">Rhizopus oryzae</name>
    <name type="common">Mucormycosis agent</name>
    <name type="synonym">Rhizopus arrhizus var. delemar</name>
    <dbReference type="NCBI Taxonomy" id="64495"/>
    <lineage>
        <taxon>Eukaryota</taxon>
        <taxon>Fungi</taxon>
        <taxon>Fungi incertae sedis</taxon>
        <taxon>Mucoromycota</taxon>
        <taxon>Mucoromycotina</taxon>
        <taxon>Mucoromycetes</taxon>
        <taxon>Mucorales</taxon>
        <taxon>Mucorineae</taxon>
        <taxon>Rhizopodaceae</taxon>
        <taxon>Rhizopus</taxon>
    </lineage>
</organism>
<proteinExistence type="predicted"/>
<accession>A0A9P7C053</accession>
<dbReference type="OrthoDB" id="2281255at2759"/>
<evidence type="ECO:0000313" key="2">
    <source>
        <dbReference type="Proteomes" id="UP000717996"/>
    </source>
</evidence>
<dbReference type="Proteomes" id="UP000717996">
    <property type="component" value="Unassembled WGS sequence"/>
</dbReference>
<sequence>MEPFITKVQASCMVLGEAVTESNRLKCKAIIEETPFQVVYTIAEGKMRPVAVGKQVVERNPFTYQKYPVTPPSSPTLSSIDIDEAELTGRLPEIKRI</sequence>
<name>A0A9P7C053_RHIOR</name>
<dbReference type="AlphaFoldDB" id="A0A9P7C053"/>
<dbReference type="EMBL" id="JAANIT010006895">
    <property type="protein sequence ID" value="KAG1530223.1"/>
    <property type="molecule type" value="Genomic_DNA"/>
</dbReference>
<evidence type="ECO:0000313" key="1">
    <source>
        <dbReference type="EMBL" id="KAG1530223.1"/>
    </source>
</evidence>
<comment type="caution">
    <text evidence="1">The sequence shown here is derived from an EMBL/GenBank/DDBJ whole genome shotgun (WGS) entry which is preliminary data.</text>
</comment>